<gene>
    <name evidence="7" type="ordered locus">SGR_3504</name>
</gene>
<reference evidence="8" key="1">
    <citation type="journal article" date="2008" name="J. Bacteriol.">
        <title>Genome sequence of the streptomycin-producing microorganism Streptomyces griseus IFO 13350.</title>
        <authorList>
            <person name="Ohnishi Y."/>
            <person name="Ishikawa J."/>
            <person name="Hara H."/>
            <person name="Suzuki H."/>
            <person name="Ikenoya M."/>
            <person name="Ikeda H."/>
            <person name="Yamashita A."/>
            <person name="Hattori M."/>
            <person name="Horinouchi S."/>
        </authorList>
    </citation>
    <scope>NUCLEOTIDE SEQUENCE [LARGE SCALE GENOMIC DNA]</scope>
    <source>
        <strain evidence="8">JCM 4626 / NBRC 13350</strain>
    </source>
</reference>
<dbReference type="Proteomes" id="UP000001685">
    <property type="component" value="Chromosome"/>
</dbReference>
<proteinExistence type="predicted"/>
<dbReference type="Gene3D" id="1.20.1740.10">
    <property type="entry name" value="Amino acid/polyamine transporter I"/>
    <property type="match status" value="1"/>
</dbReference>
<feature type="transmembrane region" description="Helical" evidence="6">
    <location>
        <begin position="176"/>
        <end position="195"/>
    </location>
</feature>
<dbReference type="KEGG" id="sgr:SGR_3504"/>
<feature type="transmembrane region" description="Helical" evidence="6">
    <location>
        <begin position="336"/>
        <end position="360"/>
    </location>
</feature>
<dbReference type="Pfam" id="PF13520">
    <property type="entry name" value="AA_permease_2"/>
    <property type="match status" value="1"/>
</dbReference>
<feature type="transmembrane region" description="Helical" evidence="6">
    <location>
        <begin position="90"/>
        <end position="113"/>
    </location>
</feature>
<feature type="transmembrane region" description="Helical" evidence="6">
    <location>
        <begin position="134"/>
        <end position="164"/>
    </location>
</feature>
<evidence type="ECO:0000313" key="7">
    <source>
        <dbReference type="EMBL" id="BAG20333.1"/>
    </source>
</evidence>
<accession>B1VMM3</accession>
<dbReference type="eggNOG" id="COG0531">
    <property type="taxonomic scope" value="Bacteria"/>
</dbReference>
<evidence type="ECO:0000256" key="4">
    <source>
        <dbReference type="ARBA" id="ARBA00022989"/>
    </source>
</evidence>
<dbReference type="InterPro" id="IPR002293">
    <property type="entry name" value="AA/rel_permease1"/>
</dbReference>
<dbReference type="InterPro" id="IPR050367">
    <property type="entry name" value="APC_superfamily"/>
</dbReference>
<keyword evidence="5 6" id="KW-0472">Membrane</keyword>
<evidence type="ECO:0000256" key="3">
    <source>
        <dbReference type="ARBA" id="ARBA00022692"/>
    </source>
</evidence>
<feature type="transmembrane region" description="Helical" evidence="6">
    <location>
        <begin position="207"/>
        <end position="227"/>
    </location>
</feature>
<evidence type="ECO:0000256" key="5">
    <source>
        <dbReference type="ARBA" id="ARBA00023136"/>
    </source>
</evidence>
<name>B1VMM3_STRGG</name>
<organism evidence="7 8">
    <name type="scientific">Streptomyces griseus subsp. griseus (strain JCM 4626 / CBS 651.72 / NBRC 13350 / KCC S-0626 / ISP 5235)</name>
    <dbReference type="NCBI Taxonomy" id="455632"/>
    <lineage>
        <taxon>Bacteria</taxon>
        <taxon>Bacillati</taxon>
        <taxon>Actinomycetota</taxon>
        <taxon>Actinomycetes</taxon>
        <taxon>Kitasatosporales</taxon>
        <taxon>Streptomycetaceae</taxon>
        <taxon>Streptomyces</taxon>
    </lineage>
</organism>
<evidence type="ECO:0000256" key="6">
    <source>
        <dbReference type="SAM" id="Phobius"/>
    </source>
</evidence>
<feature type="transmembrane region" description="Helical" evidence="6">
    <location>
        <begin position="247"/>
        <end position="267"/>
    </location>
</feature>
<evidence type="ECO:0000256" key="2">
    <source>
        <dbReference type="ARBA" id="ARBA00022475"/>
    </source>
</evidence>
<sequence length="539" mass="57685">MTGHRRGRSVRNAGVAGSPYDEIRMIARSRRGCPAERGTMAHDHVREEPAVGLRPNAIGFVDALVIGLNATSPAYSLAAVIGPIVALVGIYAPGVMFASFVPMLLIASAFYYLNKVDQDCGTTFSWVTRAMGPWAGWLGGWAITMTGVLVVGSLADVAVSFTLLAVGLDGWVENDFVRQLLTVLLIIVMTGLCVIGTELSAKVQNVLILLQIAFLLVFVVVALYRVYAGTTGFDSVEPSGSWLNPFGAGGAALTGGLLLGVFIYWGWESAVNLTEETENSASAPGRAGLWSTVVLLVTYLSVAIAVVAFAGTAFLAENAGEEEFIFAQLAGDVLGGWDWILLLAVATSAIASTQTTIIPASRTALSMARRQALPRHFGHISPRFRTPDVSTWWVAGIAIAWYVVVNQISANALFDSLTALSLLIAFYYALTGVACAVYYRRHLTESVRNFLLIGLGPVVGAGLLTWLLVRSVIDMSDPANSYSGTSWFGLGPPLVIGIVISLVGVVLMVVWRLRDAVFWQERPGVADPDLVRATTRKER</sequence>
<dbReference type="GO" id="GO:0005886">
    <property type="term" value="C:plasma membrane"/>
    <property type="evidence" value="ECO:0007669"/>
    <property type="project" value="UniProtKB-SubCell"/>
</dbReference>
<feature type="transmembrane region" description="Helical" evidence="6">
    <location>
        <begin position="288"/>
        <end position="316"/>
    </location>
</feature>
<feature type="transmembrane region" description="Helical" evidence="6">
    <location>
        <begin position="392"/>
        <end position="414"/>
    </location>
</feature>
<dbReference type="PANTHER" id="PTHR42770:SF16">
    <property type="entry name" value="AMINO ACID PERMEASE"/>
    <property type="match status" value="1"/>
</dbReference>
<feature type="transmembrane region" description="Helical" evidence="6">
    <location>
        <begin position="451"/>
        <end position="473"/>
    </location>
</feature>
<dbReference type="EMBL" id="AP009493">
    <property type="protein sequence ID" value="BAG20333.1"/>
    <property type="molecule type" value="Genomic_DNA"/>
</dbReference>
<keyword evidence="2" id="KW-1003">Cell membrane</keyword>
<dbReference type="HOGENOM" id="CLU_039037_0_0_11"/>
<feature type="transmembrane region" description="Helical" evidence="6">
    <location>
        <begin position="420"/>
        <end position="439"/>
    </location>
</feature>
<feature type="transmembrane region" description="Helical" evidence="6">
    <location>
        <begin position="63"/>
        <end position="84"/>
    </location>
</feature>
<protein>
    <submittedName>
        <fullName evidence="7">Amino acid transporter</fullName>
    </submittedName>
</protein>
<evidence type="ECO:0000313" key="8">
    <source>
        <dbReference type="Proteomes" id="UP000001685"/>
    </source>
</evidence>
<feature type="transmembrane region" description="Helical" evidence="6">
    <location>
        <begin position="493"/>
        <end position="513"/>
    </location>
</feature>
<dbReference type="AlphaFoldDB" id="B1VMM3"/>
<comment type="subcellular location">
    <subcellularLocation>
        <location evidence="1">Cell membrane</location>
        <topology evidence="1">Multi-pass membrane protein</topology>
    </subcellularLocation>
</comment>
<keyword evidence="4 6" id="KW-1133">Transmembrane helix</keyword>
<dbReference type="GO" id="GO:0022857">
    <property type="term" value="F:transmembrane transporter activity"/>
    <property type="evidence" value="ECO:0007669"/>
    <property type="project" value="InterPro"/>
</dbReference>
<evidence type="ECO:0000256" key="1">
    <source>
        <dbReference type="ARBA" id="ARBA00004651"/>
    </source>
</evidence>
<keyword evidence="3 6" id="KW-0812">Transmembrane</keyword>
<dbReference type="PANTHER" id="PTHR42770">
    <property type="entry name" value="AMINO ACID TRANSPORTER-RELATED"/>
    <property type="match status" value="1"/>
</dbReference>